<organism evidence="1 2">
    <name type="scientific">Neofusicoccum parvum</name>
    <dbReference type="NCBI Taxonomy" id="310453"/>
    <lineage>
        <taxon>Eukaryota</taxon>
        <taxon>Fungi</taxon>
        <taxon>Dikarya</taxon>
        <taxon>Ascomycota</taxon>
        <taxon>Pezizomycotina</taxon>
        <taxon>Dothideomycetes</taxon>
        <taxon>Dothideomycetes incertae sedis</taxon>
        <taxon>Botryosphaeriales</taxon>
        <taxon>Botryosphaeriaceae</taxon>
        <taxon>Neofusicoccum</taxon>
    </lineage>
</organism>
<comment type="caution">
    <text evidence="1">The sequence shown here is derived from an EMBL/GenBank/DDBJ whole genome shotgun (WGS) entry which is preliminary data.</text>
</comment>
<proteinExistence type="predicted"/>
<accession>A0ACB5SLP6</accession>
<dbReference type="Proteomes" id="UP001165186">
    <property type="component" value="Unassembled WGS sequence"/>
</dbReference>
<keyword evidence="2" id="KW-1185">Reference proteome</keyword>
<gene>
    <name evidence="1" type="primary">g10618</name>
    <name evidence="1" type="ORF">NpPPO83_00010618</name>
</gene>
<evidence type="ECO:0000313" key="2">
    <source>
        <dbReference type="Proteomes" id="UP001165186"/>
    </source>
</evidence>
<reference evidence="1" key="1">
    <citation type="submission" date="2024-09" db="EMBL/GenBank/DDBJ databases">
        <title>Draft Genome Sequences of Neofusicoccum parvum.</title>
        <authorList>
            <person name="Ashida A."/>
            <person name="Camagna M."/>
            <person name="Tanaka A."/>
            <person name="Takemoto D."/>
        </authorList>
    </citation>
    <scope>NUCLEOTIDE SEQUENCE</scope>
    <source>
        <strain evidence="1">PPO83</strain>
    </source>
</reference>
<evidence type="ECO:0000313" key="1">
    <source>
        <dbReference type="EMBL" id="GME47775.1"/>
    </source>
</evidence>
<sequence length="550" mass="60228">MSTAVPSWQEIAARKAAQRDALLAVHYPIPDEKLPSPGTLDVSDIPRASGLLTPKELEITESTAVQIVDRIAEGELTALEVLLAVSKRAAVAQKLLNCISEVYFDQAIERAKELDDYYSREGKTIGPLHGLPISLKDQFNLKGVDTTVGYVAWANKPAAQNSTLVDLLARAGAIFFVKTNVPATLMMGESINNVFGRTLHPKNRELSSGGSSGGESALVSFRGSFLGVGTDIGGSIRHPCSFTGLYGLRPSHGRVSYQRVANTFLGQEAVRSCAGPMCRSAADIRLFMAALAQQEPWLYDPQIVPLPWRRDEETLPGKLCFGFAMGDGVVTPTPPLRRAMEITRQKLLAAGHAVVEYIPYEHTDAAEIIHKMWSADAGQEFQRDTDASGEPLHPHLEAWLGRSAKKTPQTVFETWQNQHRRTALQTAWLERWQATAAITGTGRPIDGLIMPSTPFPAVRHDAGYPYHWGPLPPLLDLTTGVFPVTTVDLEKDVVPPDWEPISDADKMVMEYYATPKNHENAPVGLAVIGRRLEEEKVTALLQVIGDALEY</sequence>
<name>A0ACB5SLP6_9PEZI</name>
<protein>
    <submittedName>
        <fullName evidence="1">Uncharacterized protein</fullName>
    </submittedName>
</protein>
<dbReference type="EMBL" id="BSXG01000134">
    <property type="protein sequence ID" value="GME47775.1"/>
    <property type="molecule type" value="Genomic_DNA"/>
</dbReference>